<evidence type="ECO:0000256" key="2">
    <source>
        <dbReference type="ARBA" id="ARBA00022801"/>
    </source>
</evidence>
<evidence type="ECO:0000313" key="7">
    <source>
        <dbReference type="Proteomes" id="UP000054621"/>
    </source>
</evidence>
<reference evidence="6 7" key="1">
    <citation type="submission" date="2015-11" db="EMBL/GenBank/DDBJ databases">
        <title>Genomic analysis of 38 Legionella species identifies large and diverse effector repertoires.</title>
        <authorList>
            <person name="Burstein D."/>
            <person name="Amaro F."/>
            <person name="Zusman T."/>
            <person name="Lifshitz Z."/>
            <person name="Cohen O."/>
            <person name="Gilbert J.A."/>
            <person name="Pupko T."/>
            <person name="Shuman H.A."/>
            <person name="Segal G."/>
        </authorList>
    </citation>
    <scope>NUCLEOTIDE SEQUENCE [LARGE SCALE GENOMIC DNA]</scope>
    <source>
        <strain evidence="6 7">Mt.St.Helens-4</strain>
    </source>
</reference>
<dbReference type="GO" id="GO:0008843">
    <property type="term" value="F:endochitinase activity"/>
    <property type="evidence" value="ECO:0007669"/>
    <property type="project" value="UniProtKB-EC"/>
</dbReference>
<evidence type="ECO:0000256" key="4">
    <source>
        <dbReference type="RuleBase" id="RU000489"/>
    </source>
</evidence>
<dbReference type="GO" id="GO:0005975">
    <property type="term" value="P:carbohydrate metabolic process"/>
    <property type="evidence" value="ECO:0007669"/>
    <property type="project" value="InterPro"/>
</dbReference>
<evidence type="ECO:0000259" key="5">
    <source>
        <dbReference type="PROSITE" id="PS51910"/>
    </source>
</evidence>
<name>A0A0W0YCE1_9GAMM</name>
<evidence type="ECO:0000313" key="6">
    <source>
        <dbReference type="EMBL" id="KTD54616.1"/>
    </source>
</evidence>
<dbReference type="PANTHER" id="PTHR45708:SF49">
    <property type="entry name" value="ENDOCHITINASE"/>
    <property type="match status" value="1"/>
</dbReference>
<dbReference type="InterPro" id="IPR001579">
    <property type="entry name" value="Glyco_hydro_18_chit_AS"/>
</dbReference>
<dbReference type="SUPFAM" id="SSF51445">
    <property type="entry name" value="(Trans)glycosidases"/>
    <property type="match status" value="1"/>
</dbReference>
<gene>
    <name evidence="6" type="ORF">Lsai_3438</name>
</gene>
<dbReference type="InterPro" id="IPR001223">
    <property type="entry name" value="Glyco_hydro18_cat"/>
</dbReference>
<feature type="domain" description="GH18" evidence="5">
    <location>
        <begin position="320"/>
        <end position="659"/>
    </location>
</feature>
<dbReference type="EMBL" id="LNYV01000037">
    <property type="protein sequence ID" value="KTD54616.1"/>
    <property type="molecule type" value="Genomic_DNA"/>
</dbReference>
<comment type="caution">
    <text evidence="6">The sequence shown here is derived from an EMBL/GenBank/DDBJ whole genome shotgun (WGS) entry which is preliminary data.</text>
</comment>
<dbReference type="Pfam" id="PF00704">
    <property type="entry name" value="Glyco_hydro_18"/>
    <property type="match status" value="1"/>
</dbReference>
<dbReference type="PANTHER" id="PTHR45708">
    <property type="entry name" value="ENDOCHITINASE"/>
    <property type="match status" value="1"/>
</dbReference>
<dbReference type="PROSITE" id="PS01095">
    <property type="entry name" value="GH18_1"/>
    <property type="match status" value="1"/>
</dbReference>
<dbReference type="Proteomes" id="UP000054621">
    <property type="component" value="Unassembled WGS sequence"/>
</dbReference>
<dbReference type="PATRIC" id="fig|28087.4.peg.3692"/>
<dbReference type="GO" id="GO:0008061">
    <property type="term" value="F:chitin binding"/>
    <property type="evidence" value="ECO:0007669"/>
    <property type="project" value="InterPro"/>
</dbReference>
<dbReference type="SMART" id="SM00636">
    <property type="entry name" value="Glyco_18"/>
    <property type="match status" value="1"/>
</dbReference>
<evidence type="ECO:0000256" key="3">
    <source>
        <dbReference type="ARBA" id="ARBA00023295"/>
    </source>
</evidence>
<dbReference type="Gene3D" id="3.20.20.80">
    <property type="entry name" value="Glycosidases"/>
    <property type="match status" value="1"/>
</dbReference>
<dbReference type="RefSeq" id="WP_232002636.1">
    <property type="nucleotide sequence ID" value="NZ_CAAAJE010000031.1"/>
</dbReference>
<proteinExistence type="predicted"/>
<accession>A0A0W0YCE1</accession>
<dbReference type="InterPro" id="IPR050542">
    <property type="entry name" value="Glycosyl_Hydrlase18_Chitinase"/>
</dbReference>
<protein>
    <recommendedName>
        <fullName evidence="1">chitinase</fullName>
        <ecNumber evidence="1">3.2.1.14</ecNumber>
    </recommendedName>
</protein>
<dbReference type="InterPro" id="IPR011583">
    <property type="entry name" value="Chitinase_II/V-like_cat"/>
</dbReference>
<dbReference type="AlphaFoldDB" id="A0A0W0YCE1"/>
<keyword evidence="3 4" id="KW-0326">Glycosidase</keyword>
<evidence type="ECO:0000256" key="1">
    <source>
        <dbReference type="ARBA" id="ARBA00012729"/>
    </source>
</evidence>
<dbReference type="PROSITE" id="PS51910">
    <property type="entry name" value="GH18_2"/>
    <property type="match status" value="1"/>
</dbReference>
<dbReference type="eggNOG" id="COG3469">
    <property type="taxonomic scope" value="Bacteria"/>
</dbReference>
<keyword evidence="2 4" id="KW-0378">Hydrolase</keyword>
<dbReference type="EC" id="3.2.1.14" evidence="1"/>
<organism evidence="6 7">
    <name type="scientific">Legionella sainthelensi</name>
    <dbReference type="NCBI Taxonomy" id="28087"/>
    <lineage>
        <taxon>Bacteria</taxon>
        <taxon>Pseudomonadati</taxon>
        <taxon>Pseudomonadota</taxon>
        <taxon>Gammaproteobacteria</taxon>
        <taxon>Legionellales</taxon>
        <taxon>Legionellaceae</taxon>
        <taxon>Legionella</taxon>
    </lineage>
</organism>
<dbReference type="STRING" id="28087.Lsai_3438"/>
<dbReference type="InterPro" id="IPR017853">
    <property type="entry name" value="GH"/>
</dbReference>
<sequence>MPQGSSFTIIYGEPAADYVANSVNVYLNSPVATGTINLVNTSAQPANVAQPYALVNVTLNGQKVSTAQVPWSGQQAISNLAAGTYAISPSNVTDSNGVAYQGTANPTSVTVSPHSTVSSNLSYAAVPAAGAINLQLSALPSQLSGYTDIPSVTLTRVDNHSAITASVNWNATTVVKQLVSGAGYTFSTPIISYNGYNCAPTFTPTSATAAVSSPTVQLTYTCTQVAQDNIPVSISGVPSSVSSINVTFTPAGNAAPVSETIALTNGAGSGSVKLIDGAIYTVSATSVSGYTVSYSPQPLTVSSTASEAITYTQSTSSNKGRIIAYLPGWKTLPPATALANAGYTHVLVAFGVFSTTTPGQITPAFDTVSQAYIQSLQSAGIKVLLSLGGASTSIANTTVNFHQVVSAASSATAFEQTFISSLENLMTQYGFDGFDIDIESGLTAGGTFANPTGDIAILANIVNTMHTKHPNLLLTLAPQIANISATSGFDVTWGNYASLVMQTHQSLEWVGIQIYNSGCAYGINLICYDPNNNSSPDTSVAMATDLLANWPATTSTGQKTGFQPYVSYLKPSQIVLGYPAPDASGNSDGQPPAVIRTIKRAIQCLRTGITGSSSCDTYIPPQTYPGFGGVFEWEVTYDESNNYNFATSLVNCVINGNCN</sequence>